<dbReference type="KEGG" id="salj:SMD11_1420"/>
<reference evidence="3 4" key="1">
    <citation type="submission" date="2017-06" db="EMBL/GenBank/DDBJ databases">
        <title>Streptomyces albireticuli Genome sequencing and assembly.</title>
        <authorList>
            <person name="Wang Y."/>
            <person name="Du B."/>
            <person name="Ding Y."/>
            <person name="Liu H."/>
            <person name="Hou Q."/>
            <person name="Liu K."/>
            <person name="Yao L."/>
            <person name="Wang C."/>
        </authorList>
    </citation>
    <scope>NUCLEOTIDE SEQUENCE [LARGE SCALE GENOMIC DNA]</scope>
    <source>
        <strain evidence="3 4">MDJK11</strain>
    </source>
</reference>
<dbReference type="InterPro" id="IPR004305">
    <property type="entry name" value="Thiaminase-2/PQQC"/>
</dbReference>
<feature type="domain" description="Thiaminase-2/PQQC" evidence="2">
    <location>
        <begin position="24"/>
        <end position="185"/>
    </location>
</feature>
<dbReference type="SUPFAM" id="SSF48613">
    <property type="entry name" value="Heme oxygenase-like"/>
    <property type="match status" value="1"/>
</dbReference>
<organism evidence="3 4">
    <name type="scientific">Streptomyces albireticuli</name>
    <dbReference type="NCBI Taxonomy" id="1940"/>
    <lineage>
        <taxon>Bacteria</taxon>
        <taxon>Bacillati</taxon>
        <taxon>Actinomycetota</taxon>
        <taxon>Actinomycetes</taxon>
        <taxon>Kitasatosporales</taxon>
        <taxon>Streptomycetaceae</taxon>
        <taxon>Streptomyces</taxon>
    </lineage>
</organism>
<dbReference type="OrthoDB" id="3467339at2"/>
<evidence type="ECO:0000256" key="1">
    <source>
        <dbReference type="ARBA" id="ARBA00004948"/>
    </source>
</evidence>
<accession>A0A1Z2KYQ8</accession>
<dbReference type="InterPro" id="IPR016084">
    <property type="entry name" value="Haem_Oase-like_multi-hlx"/>
</dbReference>
<dbReference type="Pfam" id="PF03070">
    <property type="entry name" value="TENA_THI-4"/>
    <property type="match status" value="1"/>
</dbReference>
<proteinExistence type="predicted"/>
<evidence type="ECO:0000313" key="4">
    <source>
        <dbReference type="Proteomes" id="UP000195755"/>
    </source>
</evidence>
<dbReference type="EMBL" id="CP021744">
    <property type="protein sequence ID" value="ARZ67081.1"/>
    <property type="molecule type" value="Genomic_DNA"/>
</dbReference>
<gene>
    <name evidence="3" type="ORF">SMD11_1420</name>
</gene>
<evidence type="ECO:0000313" key="3">
    <source>
        <dbReference type="EMBL" id="ARZ67081.1"/>
    </source>
</evidence>
<name>A0A1Z2KYQ8_9ACTN</name>
<comment type="pathway">
    <text evidence="1">Cofactor biosynthesis; thiamine diphosphate biosynthesis.</text>
</comment>
<sequence>MTRTAQDVLTEAARELAPAKNMTVERIAAGEAPVEVLAALALEQHHVIVGDRRSFAHLAGRAAPVPAVAAFFETLARGEDSALGHLGALARACGLDEAAVREYEPRAGCQAYPSYVAWLALGAEPVDVVVALSANFAAWSSYCATVGRALREKYGFDDAACAFFDLFAEQKPGASDAVLAAVSAGLAAGRLSEPSARRYGRLLQDYESMFWDSLAVR</sequence>
<dbReference type="AlphaFoldDB" id="A0A1Z2KYQ8"/>
<dbReference type="Gene3D" id="1.20.910.10">
    <property type="entry name" value="Heme oxygenase-like"/>
    <property type="match status" value="1"/>
</dbReference>
<dbReference type="Proteomes" id="UP000195755">
    <property type="component" value="Chromosome"/>
</dbReference>
<dbReference type="RefSeq" id="WP_087925591.1">
    <property type="nucleotide sequence ID" value="NZ_CP021744.1"/>
</dbReference>
<evidence type="ECO:0000259" key="2">
    <source>
        <dbReference type="Pfam" id="PF03070"/>
    </source>
</evidence>
<protein>
    <submittedName>
        <fullName evidence="3">Transcriptional regulator</fullName>
    </submittedName>
</protein>